<keyword evidence="1" id="KW-0175">Coiled coil</keyword>
<feature type="coiled-coil region" evidence="1">
    <location>
        <begin position="58"/>
        <end position="85"/>
    </location>
</feature>
<keyword evidence="5" id="KW-1185">Reference proteome</keyword>
<accession>A0A917J1F8</accession>
<dbReference type="EMBL" id="BMIB01000004">
    <property type="protein sequence ID" value="GGH76407.1"/>
    <property type="molecule type" value="Genomic_DNA"/>
</dbReference>
<reference evidence="4" key="1">
    <citation type="journal article" date="2014" name="Int. J. Syst. Evol. Microbiol.">
        <title>Complete genome sequence of Corynebacterium casei LMG S-19264T (=DSM 44701T), isolated from a smear-ripened cheese.</title>
        <authorList>
            <consortium name="US DOE Joint Genome Institute (JGI-PGF)"/>
            <person name="Walter F."/>
            <person name="Albersmeier A."/>
            <person name="Kalinowski J."/>
            <person name="Ruckert C."/>
        </authorList>
    </citation>
    <scope>NUCLEOTIDE SEQUENCE</scope>
    <source>
        <strain evidence="4">CGMCC 1.15290</strain>
    </source>
</reference>
<evidence type="ECO:0000256" key="2">
    <source>
        <dbReference type="SAM" id="MobiDB-lite"/>
    </source>
</evidence>
<feature type="signal peptide" evidence="3">
    <location>
        <begin position="1"/>
        <end position="20"/>
    </location>
</feature>
<feature type="coiled-coil region" evidence="1">
    <location>
        <begin position="139"/>
        <end position="173"/>
    </location>
</feature>
<evidence type="ECO:0000313" key="5">
    <source>
        <dbReference type="Proteomes" id="UP000627292"/>
    </source>
</evidence>
<evidence type="ECO:0000313" key="4">
    <source>
        <dbReference type="EMBL" id="GGH76407.1"/>
    </source>
</evidence>
<sequence length="218" mass="24785">MKKLIIVATACLLAVAAVHAQTPSETTKEATAKVQHKHGKKHGRHHFKGHHGAALAHLNLTEDQRKQARSIADNYQKQATALKAQDNLTLGEYKKQLSALHASRKQQMDQLLTAEQKQQLAQQKTKRMEHRKAQGEARMAKMKSNLNLTDDQVAKLQQQRSDLKAQMKAIHENQSLDPSTKKQQVRALVQKQKDNFKSVLTQEQLDKLHTQHQKRDVK</sequence>
<organism evidence="4 5">
    <name type="scientific">Filimonas zeae</name>
    <dbReference type="NCBI Taxonomy" id="1737353"/>
    <lineage>
        <taxon>Bacteria</taxon>
        <taxon>Pseudomonadati</taxon>
        <taxon>Bacteroidota</taxon>
        <taxon>Chitinophagia</taxon>
        <taxon>Chitinophagales</taxon>
        <taxon>Chitinophagaceae</taxon>
        <taxon>Filimonas</taxon>
    </lineage>
</organism>
<name>A0A917J1F8_9BACT</name>
<comment type="caution">
    <text evidence="4">The sequence shown here is derived from an EMBL/GenBank/DDBJ whole genome shotgun (WGS) entry which is preliminary data.</text>
</comment>
<dbReference type="Proteomes" id="UP000627292">
    <property type="component" value="Unassembled WGS sequence"/>
</dbReference>
<proteinExistence type="predicted"/>
<reference evidence="4" key="2">
    <citation type="submission" date="2020-09" db="EMBL/GenBank/DDBJ databases">
        <authorList>
            <person name="Sun Q."/>
            <person name="Zhou Y."/>
        </authorList>
    </citation>
    <scope>NUCLEOTIDE SEQUENCE</scope>
    <source>
        <strain evidence="4">CGMCC 1.15290</strain>
    </source>
</reference>
<feature type="chain" id="PRO_5036906868" description="LTXXQ motif family protein" evidence="3">
    <location>
        <begin position="21"/>
        <end position="218"/>
    </location>
</feature>
<evidence type="ECO:0000256" key="3">
    <source>
        <dbReference type="SAM" id="SignalP"/>
    </source>
</evidence>
<evidence type="ECO:0008006" key="6">
    <source>
        <dbReference type="Google" id="ProtNLM"/>
    </source>
</evidence>
<keyword evidence="3" id="KW-0732">Signal</keyword>
<dbReference type="RefSeq" id="WP_188955880.1">
    <property type="nucleotide sequence ID" value="NZ_BMIB01000004.1"/>
</dbReference>
<evidence type="ECO:0000256" key="1">
    <source>
        <dbReference type="SAM" id="Coils"/>
    </source>
</evidence>
<protein>
    <recommendedName>
        <fullName evidence="6">LTXXQ motif family protein</fullName>
    </recommendedName>
</protein>
<feature type="compositionally biased region" description="Basic and acidic residues" evidence="2">
    <location>
        <begin position="204"/>
        <end position="218"/>
    </location>
</feature>
<dbReference type="AlphaFoldDB" id="A0A917J1F8"/>
<gene>
    <name evidence="4" type="ORF">GCM10011379_41200</name>
</gene>
<feature type="region of interest" description="Disordered" evidence="2">
    <location>
        <begin position="198"/>
        <end position="218"/>
    </location>
</feature>